<dbReference type="GO" id="GO:0004930">
    <property type="term" value="F:G protein-coupled receptor activity"/>
    <property type="evidence" value="ECO:0007669"/>
    <property type="project" value="UniProtKB-KW"/>
</dbReference>
<evidence type="ECO:0000256" key="2">
    <source>
        <dbReference type="ARBA" id="ARBA00022692"/>
    </source>
</evidence>
<name>A0A814P204_9BILA</name>
<feature type="region of interest" description="Disordered" evidence="8">
    <location>
        <begin position="404"/>
        <end position="427"/>
    </location>
</feature>
<evidence type="ECO:0000256" key="7">
    <source>
        <dbReference type="ARBA" id="ARBA00023224"/>
    </source>
</evidence>
<dbReference type="PANTHER" id="PTHR24243">
    <property type="entry name" value="G-PROTEIN COUPLED RECEPTOR"/>
    <property type="match status" value="1"/>
</dbReference>
<dbReference type="Proteomes" id="UP000681722">
    <property type="component" value="Unassembled WGS sequence"/>
</dbReference>
<evidence type="ECO:0000256" key="9">
    <source>
        <dbReference type="SAM" id="Phobius"/>
    </source>
</evidence>
<evidence type="ECO:0000256" key="3">
    <source>
        <dbReference type="ARBA" id="ARBA00022989"/>
    </source>
</evidence>
<dbReference type="PRINTS" id="PR00237">
    <property type="entry name" value="GPCRRHODOPSN"/>
</dbReference>
<evidence type="ECO:0000256" key="1">
    <source>
        <dbReference type="ARBA" id="ARBA00004141"/>
    </source>
</evidence>
<keyword evidence="3 9" id="KW-1133">Transmembrane helix</keyword>
<dbReference type="PROSITE" id="PS50262">
    <property type="entry name" value="G_PROTEIN_RECEP_F1_2"/>
    <property type="match status" value="1"/>
</dbReference>
<evidence type="ECO:0000256" key="5">
    <source>
        <dbReference type="ARBA" id="ARBA00023136"/>
    </source>
</evidence>
<evidence type="ECO:0000313" key="13">
    <source>
        <dbReference type="EMBL" id="CAF3763689.1"/>
    </source>
</evidence>
<keyword evidence="7" id="KW-0807">Transducer</keyword>
<keyword evidence="4" id="KW-0297">G-protein coupled receptor</keyword>
<feature type="transmembrane region" description="Helical" evidence="9">
    <location>
        <begin position="240"/>
        <end position="264"/>
    </location>
</feature>
<dbReference type="AlphaFoldDB" id="A0A814P204"/>
<proteinExistence type="predicted"/>
<dbReference type="InterPro" id="IPR000276">
    <property type="entry name" value="GPCR_Rhodpsn"/>
</dbReference>
<dbReference type="GO" id="GO:0005886">
    <property type="term" value="C:plasma membrane"/>
    <property type="evidence" value="ECO:0007669"/>
    <property type="project" value="TreeGrafter"/>
</dbReference>
<keyword evidence="15" id="KW-1185">Reference proteome</keyword>
<dbReference type="Gene3D" id="1.20.1070.10">
    <property type="entry name" value="Rhodopsin 7-helix transmembrane proteins"/>
    <property type="match status" value="1"/>
</dbReference>
<organism evidence="12 15">
    <name type="scientific">Didymodactylos carnosus</name>
    <dbReference type="NCBI Taxonomy" id="1234261"/>
    <lineage>
        <taxon>Eukaryota</taxon>
        <taxon>Metazoa</taxon>
        <taxon>Spiralia</taxon>
        <taxon>Gnathifera</taxon>
        <taxon>Rotifera</taxon>
        <taxon>Eurotatoria</taxon>
        <taxon>Bdelloidea</taxon>
        <taxon>Philodinida</taxon>
        <taxon>Philodinidae</taxon>
        <taxon>Didymodactylos</taxon>
    </lineage>
</organism>
<reference evidence="12" key="1">
    <citation type="submission" date="2021-02" db="EMBL/GenBank/DDBJ databases">
        <authorList>
            <person name="Nowell W R."/>
        </authorList>
    </citation>
    <scope>NUCLEOTIDE SEQUENCE</scope>
</reference>
<comment type="subcellular location">
    <subcellularLocation>
        <location evidence="1">Membrane</location>
        <topology evidence="1">Multi-pass membrane protein</topology>
    </subcellularLocation>
</comment>
<dbReference type="PANTHER" id="PTHR24243:SF230">
    <property type="entry name" value="G-PROTEIN COUPLED RECEPTORS FAMILY 1 PROFILE DOMAIN-CONTAINING PROTEIN"/>
    <property type="match status" value="1"/>
</dbReference>
<dbReference type="SUPFAM" id="SSF81321">
    <property type="entry name" value="Family A G protein-coupled receptor-like"/>
    <property type="match status" value="1"/>
</dbReference>
<keyword evidence="2 9" id="KW-0812">Transmembrane</keyword>
<feature type="transmembrane region" description="Helical" evidence="9">
    <location>
        <begin position="285"/>
        <end position="305"/>
    </location>
</feature>
<feature type="domain" description="G-protein coupled receptors family 1 profile" evidence="10">
    <location>
        <begin position="44"/>
        <end position="356"/>
    </location>
</feature>
<dbReference type="EMBL" id="CAJNOQ010005482">
    <property type="protein sequence ID" value="CAF1100129.1"/>
    <property type="molecule type" value="Genomic_DNA"/>
</dbReference>
<comment type="caution">
    <text evidence="12">The sequence shown here is derived from an EMBL/GenBank/DDBJ whole genome shotgun (WGS) entry which is preliminary data.</text>
</comment>
<evidence type="ECO:0000313" key="11">
    <source>
        <dbReference type="EMBL" id="CAF0993856.1"/>
    </source>
</evidence>
<dbReference type="Proteomes" id="UP000677228">
    <property type="component" value="Unassembled WGS sequence"/>
</dbReference>
<evidence type="ECO:0000256" key="4">
    <source>
        <dbReference type="ARBA" id="ARBA00023040"/>
    </source>
</evidence>
<dbReference type="Proteomes" id="UP000682733">
    <property type="component" value="Unassembled WGS sequence"/>
</dbReference>
<feature type="non-terminal residue" evidence="12">
    <location>
        <position position="1"/>
    </location>
</feature>
<evidence type="ECO:0000256" key="6">
    <source>
        <dbReference type="ARBA" id="ARBA00023170"/>
    </source>
</evidence>
<dbReference type="EMBL" id="CAJOBA010006119">
    <property type="protein sequence ID" value="CAF3763689.1"/>
    <property type="molecule type" value="Genomic_DNA"/>
</dbReference>
<keyword evidence="5 9" id="KW-0472">Membrane</keyword>
<dbReference type="InterPro" id="IPR017452">
    <property type="entry name" value="GPCR_Rhodpsn_7TM"/>
</dbReference>
<accession>A0A814P204</accession>
<feature type="transmembrane region" description="Helical" evidence="9">
    <location>
        <begin position="65"/>
        <end position="84"/>
    </location>
</feature>
<feature type="transmembrane region" description="Helical" evidence="9">
    <location>
        <begin position="150"/>
        <end position="170"/>
    </location>
</feature>
<dbReference type="EMBL" id="CAJOBC010005482">
    <property type="protein sequence ID" value="CAF3865136.1"/>
    <property type="molecule type" value="Genomic_DNA"/>
</dbReference>
<dbReference type="EMBL" id="CAJNOK010006113">
    <property type="protein sequence ID" value="CAF0993856.1"/>
    <property type="molecule type" value="Genomic_DNA"/>
</dbReference>
<evidence type="ECO:0000313" key="12">
    <source>
        <dbReference type="EMBL" id="CAF1100129.1"/>
    </source>
</evidence>
<evidence type="ECO:0000313" key="14">
    <source>
        <dbReference type="EMBL" id="CAF3865136.1"/>
    </source>
</evidence>
<keyword evidence="6" id="KW-0675">Receptor</keyword>
<sequence>MPHCKENLTNEDYDYYQKIYNEKSWAWWLNHIGTFAVFVVGFCGNMLCLVVLCRRRLRRNSYTQYLIALAIVDTGAILSEVLVASDELYQYRSDKRTLLQHTNLTCKLYYYIRYIFYSMSSWIIVALAIERLVAIKFPLWSKHICSVVNARRIIFIVLIFSMTIQSYHTIVKGLDCGPTSSSSSATSTSVSSFKPNITTTLLDLSLTTATTITSTVTSGTTCRCKTLPAYAKIDIVMTIYVWRLVLMLLVPSSIIISVNILIMNQLYSESSLVDHKTRTNQRKKLILLYKISKMLVIVSSVYLVLHVPGSLLEVLKFIFVHALQICNSKLRYYIYITHDIFDLLTNFNYGINFYLYIISGKHIRLELLRAIDISKRNRANHRQRSSFFSSSYIHLSKNHHYNHNNHSNFNHNTSTAPKPSLQRLSSC</sequence>
<evidence type="ECO:0000259" key="10">
    <source>
        <dbReference type="PROSITE" id="PS50262"/>
    </source>
</evidence>
<dbReference type="SMART" id="SM01381">
    <property type="entry name" value="7TM_GPCR_Srsx"/>
    <property type="match status" value="1"/>
</dbReference>
<feature type="transmembrane region" description="Helical" evidence="9">
    <location>
        <begin position="32"/>
        <end position="53"/>
    </location>
</feature>
<evidence type="ECO:0000256" key="8">
    <source>
        <dbReference type="SAM" id="MobiDB-lite"/>
    </source>
</evidence>
<feature type="transmembrane region" description="Helical" evidence="9">
    <location>
        <begin position="108"/>
        <end position="129"/>
    </location>
</feature>
<protein>
    <recommendedName>
        <fullName evidence="10">G-protein coupled receptors family 1 profile domain-containing protein</fullName>
    </recommendedName>
</protein>
<dbReference type="OrthoDB" id="9990906at2759"/>
<feature type="compositionally biased region" description="Polar residues" evidence="8">
    <location>
        <begin position="413"/>
        <end position="427"/>
    </location>
</feature>
<evidence type="ECO:0000313" key="15">
    <source>
        <dbReference type="Proteomes" id="UP000663829"/>
    </source>
</evidence>
<gene>
    <name evidence="12" type="ORF">GPM918_LOCUS18703</name>
    <name evidence="11" type="ORF">OVA965_LOCUS14210</name>
    <name evidence="14" type="ORF">SRO942_LOCUS18700</name>
    <name evidence="13" type="ORF">TMI583_LOCUS14213</name>
</gene>
<dbReference type="Proteomes" id="UP000663829">
    <property type="component" value="Unassembled WGS sequence"/>
</dbReference>
<dbReference type="Pfam" id="PF00001">
    <property type="entry name" value="7tm_1"/>
    <property type="match status" value="1"/>
</dbReference>